<accession>A0A512DLS3</accession>
<dbReference type="Proteomes" id="UP000321523">
    <property type="component" value="Unassembled WGS sequence"/>
</dbReference>
<name>A0A512DLS3_9PROT</name>
<reference evidence="1 2" key="1">
    <citation type="submission" date="2019-07" db="EMBL/GenBank/DDBJ databases">
        <title>Whole genome shotgun sequence of Skermanella aerolata NBRC 106429.</title>
        <authorList>
            <person name="Hosoyama A."/>
            <person name="Uohara A."/>
            <person name="Ohji S."/>
            <person name="Ichikawa N."/>
        </authorList>
    </citation>
    <scope>NUCLEOTIDE SEQUENCE [LARGE SCALE GENOMIC DNA]</scope>
    <source>
        <strain evidence="1 2">NBRC 106429</strain>
    </source>
</reference>
<dbReference type="EMBL" id="BJYZ01000004">
    <property type="protein sequence ID" value="GEO37120.1"/>
    <property type="molecule type" value="Genomic_DNA"/>
</dbReference>
<proteinExistence type="predicted"/>
<dbReference type="AlphaFoldDB" id="A0A512DLS3"/>
<comment type="caution">
    <text evidence="1">The sequence shown here is derived from an EMBL/GenBank/DDBJ whole genome shotgun (WGS) entry which is preliminary data.</text>
</comment>
<evidence type="ECO:0000313" key="2">
    <source>
        <dbReference type="Proteomes" id="UP000321523"/>
    </source>
</evidence>
<keyword evidence="2" id="KW-1185">Reference proteome</keyword>
<organism evidence="1 2">
    <name type="scientific">Skermanella aerolata</name>
    <dbReference type="NCBI Taxonomy" id="393310"/>
    <lineage>
        <taxon>Bacteria</taxon>
        <taxon>Pseudomonadati</taxon>
        <taxon>Pseudomonadota</taxon>
        <taxon>Alphaproteobacteria</taxon>
        <taxon>Rhodospirillales</taxon>
        <taxon>Azospirillaceae</taxon>
        <taxon>Skermanella</taxon>
    </lineage>
</organism>
<protein>
    <submittedName>
        <fullName evidence="1">Uncharacterized protein</fullName>
    </submittedName>
</protein>
<gene>
    <name evidence="1" type="ORF">SAE02_12680</name>
</gene>
<sequence length="85" mass="9985">MSFDKLLSPKRRPDRRTIAPRWIDYQHWSITAVLTLPHSFGRNTELRASDIMGDAKDTQDVFKNQKIIVRLSYKDRSKHGQKGLF</sequence>
<evidence type="ECO:0000313" key="1">
    <source>
        <dbReference type="EMBL" id="GEO37120.1"/>
    </source>
</evidence>